<accession>A0AAV7LNC3</accession>
<evidence type="ECO:0000313" key="1">
    <source>
        <dbReference type="EMBL" id="KAJ1092572.1"/>
    </source>
</evidence>
<sequence>MEAHKCSSTADSDDANALKANERLYLMTDSPAQERAPKHVQLVDKQQIKKTTTVDLQVQSHTTHFILYSGATCNIMYVS</sequence>
<gene>
    <name evidence="1" type="ORF">NDU88_005682</name>
</gene>
<dbReference type="EMBL" id="JANPWB010000015">
    <property type="protein sequence ID" value="KAJ1092572.1"/>
    <property type="molecule type" value="Genomic_DNA"/>
</dbReference>
<evidence type="ECO:0000313" key="2">
    <source>
        <dbReference type="Proteomes" id="UP001066276"/>
    </source>
</evidence>
<name>A0AAV7LNC3_PLEWA</name>
<protein>
    <recommendedName>
        <fullName evidence="3">Prolactin receptor</fullName>
    </recommendedName>
</protein>
<proteinExistence type="predicted"/>
<dbReference type="Proteomes" id="UP001066276">
    <property type="component" value="Chromosome 11"/>
</dbReference>
<keyword evidence="2" id="KW-1185">Reference proteome</keyword>
<reference evidence="1" key="1">
    <citation type="journal article" date="2022" name="bioRxiv">
        <title>Sequencing and chromosome-scale assembly of the giantPleurodeles waltlgenome.</title>
        <authorList>
            <person name="Brown T."/>
            <person name="Elewa A."/>
            <person name="Iarovenko S."/>
            <person name="Subramanian E."/>
            <person name="Araus A.J."/>
            <person name="Petzold A."/>
            <person name="Susuki M."/>
            <person name="Suzuki K.-i.T."/>
            <person name="Hayashi T."/>
            <person name="Toyoda A."/>
            <person name="Oliveira C."/>
            <person name="Osipova E."/>
            <person name="Leigh N.D."/>
            <person name="Simon A."/>
            <person name="Yun M.H."/>
        </authorList>
    </citation>
    <scope>NUCLEOTIDE SEQUENCE</scope>
    <source>
        <strain evidence="1">20211129_DDA</strain>
        <tissue evidence="1">Liver</tissue>
    </source>
</reference>
<dbReference type="AlphaFoldDB" id="A0AAV7LNC3"/>
<comment type="caution">
    <text evidence="1">The sequence shown here is derived from an EMBL/GenBank/DDBJ whole genome shotgun (WGS) entry which is preliminary data.</text>
</comment>
<organism evidence="1 2">
    <name type="scientific">Pleurodeles waltl</name>
    <name type="common">Iberian ribbed newt</name>
    <dbReference type="NCBI Taxonomy" id="8319"/>
    <lineage>
        <taxon>Eukaryota</taxon>
        <taxon>Metazoa</taxon>
        <taxon>Chordata</taxon>
        <taxon>Craniata</taxon>
        <taxon>Vertebrata</taxon>
        <taxon>Euteleostomi</taxon>
        <taxon>Amphibia</taxon>
        <taxon>Batrachia</taxon>
        <taxon>Caudata</taxon>
        <taxon>Salamandroidea</taxon>
        <taxon>Salamandridae</taxon>
        <taxon>Pleurodelinae</taxon>
        <taxon>Pleurodeles</taxon>
    </lineage>
</organism>
<evidence type="ECO:0008006" key="3">
    <source>
        <dbReference type="Google" id="ProtNLM"/>
    </source>
</evidence>